<gene>
    <name evidence="5" type="ORF">ACFOUT_01465</name>
</gene>
<reference evidence="6" key="1">
    <citation type="journal article" date="2019" name="Int. J. Syst. Evol. Microbiol.">
        <title>The Global Catalogue of Microorganisms (GCM) 10K type strain sequencing project: providing services to taxonomists for standard genome sequencing and annotation.</title>
        <authorList>
            <consortium name="The Broad Institute Genomics Platform"/>
            <consortium name="The Broad Institute Genome Sequencing Center for Infectious Disease"/>
            <person name="Wu L."/>
            <person name="Ma J."/>
        </authorList>
    </citation>
    <scope>NUCLEOTIDE SEQUENCE [LARGE SCALE GENOMIC DNA]</scope>
    <source>
        <strain evidence="6">CECT 7477</strain>
    </source>
</reference>
<dbReference type="InterPro" id="IPR003593">
    <property type="entry name" value="AAA+_ATPase"/>
</dbReference>
<evidence type="ECO:0000313" key="5">
    <source>
        <dbReference type="EMBL" id="MFC4094522.1"/>
    </source>
</evidence>
<dbReference type="RefSeq" id="WP_192462746.1">
    <property type="nucleotide sequence ID" value="NZ_JACYFJ010000004.1"/>
</dbReference>
<dbReference type="SMART" id="SM00382">
    <property type="entry name" value="AAA"/>
    <property type="match status" value="1"/>
</dbReference>
<keyword evidence="6" id="KW-1185">Reference proteome</keyword>
<accession>A0ABV8JN84</accession>
<keyword evidence="3 5" id="KW-0067">ATP-binding</keyword>
<evidence type="ECO:0000256" key="2">
    <source>
        <dbReference type="ARBA" id="ARBA00022741"/>
    </source>
</evidence>
<organism evidence="5 6">
    <name type="scientific">Euzebyella saccharophila</name>
    <dbReference type="NCBI Taxonomy" id="679664"/>
    <lineage>
        <taxon>Bacteria</taxon>
        <taxon>Pseudomonadati</taxon>
        <taxon>Bacteroidota</taxon>
        <taxon>Flavobacteriia</taxon>
        <taxon>Flavobacteriales</taxon>
        <taxon>Flavobacteriaceae</taxon>
        <taxon>Euzebyella</taxon>
    </lineage>
</organism>
<dbReference type="PANTHER" id="PTHR43158">
    <property type="entry name" value="SKFA PEPTIDE EXPORT ATP-BINDING PROTEIN SKFE"/>
    <property type="match status" value="1"/>
</dbReference>
<dbReference type="Pfam" id="PF00005">
    <property type="entry name" value="ABC_tran"/>
    <property type="match status" value="1"/>
</dbReference>
<dbReference type="Gene3D" id="3.40.50.300">
    <property type="entry name" value="P-loop containing nucleotide triphosphate hydrolases"/>
    <property type="match status" value="2"/>
</dbReference>
<dbReference type="PROSITE" id="PS50893">
    <property type="entry name" value="ABC_TRANSPORTER_2"/>
    <property type="match status" value="1"/>
</dbReference>
<evidence type="ECO:0000256" key="1">
    <source>
        <dbReference type="ARBA" id="ARBA00022448"/>
    </source>
</evidence>
<dbReference type="EMBL" id="JBHSAW010000001">
    <property type="protein sequence ID" value="MFC4094522.1"/>
    <property type="molecule type" value="Genomic_DNA"/>
</dbReference>
<dbReference type="CDD" id="cd00267">
    <property type="entry name" value="ABC_ATPase"/>
    <property type="match status" value="1"/>
</dbReference>
<proteinExistence type="predicted"/>
<evidence type="ECO:0000259" key="4">
    <source>
        <dbReference type="PROSITE" id="PS50893"/>
    </source>
</evidence>
<keyword evidence="1" id="KW-0813">Transport</keyword>
<dbReference type="CDD" id="cd03225">
    <property type="entry name" value="ABC_cobalt_CbiO_domain1"/>
    <property type="match status" value="1"/>
</dbReference>
<dbReference type="InterPro" id="IPR027417">
    <property type="entry name" value="P-loop_NTPase"/>
</dbReference>
<dbReference type="PANTHER" id="PTHR43158:SF2">
    <property type="entry name" value="SKFA PEPTIDE EXPORT ATP-BINDING PROTEIN SKFE"/>
    <property type="match status" value="1"/>
</dbReference>
<comment type="caution">
    <text evidence="5">The sequence shown here is derived from an EMBL/GenBank/DDBJ whole genome shotgun (WGS) entry which is preliminary data.</text>
</comment>
<keyword evidence="2" id="KW-0547">Nucleotide-binding</keyword>
<sequence length="411" mass="46639">MSKKHWAIFTDNSSKKSSFIQSILKGVSPQGFEQLKDSKGYLFSKRVLEKLIDEEDRHDTKIINLDRTQSLKSMSSGEQKKALLSHLISLSPDYLILDNPFDNLDFESQQRLKEELEEVQYSVQLIFLLSRRKDILPFCNHFAKLDGSSLIFLDEYEKSSQAGTRTILSGKIPAPPYSFDYDEEVLIQLNNVSVKYLDQPVLKNINWTIRKGDFWELKGKNGSGKTTILSMITGENPKGYGQDLHIFGHKKGSGESVWELKKKIGYFTPSITDKFTGYHSVENMLISGLTDSIGLYVRPTEIQSRLAKEWLQLIHMWDLRNHLFHDLSLGQKRLVMCARAMIKHPPLLILDEPTASLDDASAALFVSLVNKFAEASETTIIFVSHRIEPGLTPDYTYQLNLSPTGSTGTIL</sequence>
<dbReference type="SUPFAM" id="SSF52540">
    <property type="entry name" value="P-loop containing nucleoside triphosphate hydrolases"/>
    <property type="match status" value="2"/>
</dbReference>
<dbReference type="Proteomes" id="UP001595814">
    <property type="component" value="Unassembled WGS sequence"/>
</dbReference>
<dbReference type="GO" id="GO:0005524">
    <property type="term" value="F:ATP binding"/>
    <property type="evidence" value="ECO:0007669"/>
    <property type="project" value="UniProtKB-KW"/>
</dbReference>
<evidence type="ECO:0000256" key="3">
    <source>
        <dbReference type="ARBA" id="ARBA00022840"/>
    </source>
</evidence>
<dbReference type="InterPro" id="IPR003439">
    <property type="entry name" value="ABC_transporter-like_ATP-bd"/>
</dbReference>
<evidence type="ECO:0000313" key="6">
    <source>
        <dbReference type="Proteomes" id="UP001595814"/>
    </source>
</evidence>
<name>A0ABV8JN84_9FLAO</name>
<feature type="domain" description="ABC transporter" evidence="4">
    <location>
        <begin position="187"/>
        <end position="409"/>
    </location>
</feature>
<protein>
    <submittedName>
        <fullName evidence="5">ATP-binding cassette domain-containing protein</fullName>
    </submittedName>
</protein>
<dbReference type="InterPro" id="IPR015856">
    <property type="entry name" value="ABC_transpr_CbiO/EcfA_su"/>
</dbReference>